<feature type="non-terminal residue" evidence="1">
    <location>
        <position position="1"/>
    </location>
</feature>
<comment type="caution">
    <text evidence="1">The sequence shown here is derived from an EMBL/GenBank/DDBJ whole genome shotgun (WGS) entry which is preliminary data.</text>
</comment>
<dbReference type="EMBL" id="CAJVQC010026878">
    <property type="protein sequence ID" value="CAG8734641.1"/>
    <property type="molecule type" value="Genomic_DNA"/>
</dbReference>
<proteinExistence type="predicted"/>
<sequence>KNNGFIQRELDYDISDTPKNILVGSTIGGGSHLNPMLEICKILVDRGYNVTLVSPGNFTATSTSYRSIPQIITERSIEPDESSEFKKVFYDEYTFKSWVNGIKLVDRSYTKYFNDYVKASKEIKPDLFLCDYDANEACFDLAWKLKKPVVGITSGTVFFTPPPPVRSDPYMGCHVNMENESFYDRFMCAIVQPLRLNWLVQDNLNYINARRADVGVSKHHDFRGRTNTLFLIDSFFGFEVPTAWPPLHQEIGPILPDIFPDLSPDLELFLSNHPRTMYVAFGTYVYTTSENYATILQSALELINRNIIDGMIWATVRFNESELPSTLHLSTGDIISTSNLLNNLYPRIYITKFAPQFAILSHENTKVFLSHGGVGSIHESMYTAVPMLVLPIAFDQLGNAERLERTGMALALSKLDLKVDDIISKVIRLVNDESFKINAKKMQVMAKYNSKRKYRGADLIEIMMNLAKFEGVKNENGELEVNFDALLRNWISPESRMGFFRGTYLDVFGVAVIIGIALISSLGYGFYMAVRFAFNKLSLGNENRLKAKNE</sequence>
<dbReference type="Proteomes" id="UP000789920">
    <property type="component" value="Unassembled WGS sequence"/>
</dbReference>
<evidence type="ECO:0000313" key="1">
    <source>
        <dbReference type="EMBL" id="CAG8734641.1"/>
    </source>
</evidence>
<gene>
    <name evidence="1" type="ORF">RPERSI_LOCUS12523</name>
</gene>
<reference evidence="1" key="1">
    <citation type="submission" date="2021-06" db="EMBL/GenBank/DDBJ databases">
        <authorList>
            <person name="Kallberg Y."/>
            <person name="Tangrot J."/>
            <person name="Rosling A."/>
        </authorList>
    </citation>
    <scope>NUCLEOTIDE SEQUENCE</scope>
    <source>
        <strain evidence="1">MA461A</strain>
    </source>
</reference>
<keyword evidence="2" id="KW-1185">Reference proteome</keyword>
<accession>A0ACA9Q5I5</accession>
<evidence type="ECO:0000313" key="2">
    <source>
        <dbReference type="Proteomes" id="UP000789920"/>
    </source>
</evidence>
<protein>
    <submittedName>
        <fullName evidence="1">15170_t:CDS:1</fullName>
    </submittedName>
</protein>
<name>A0ACA9Q5I5_9GLOM</name>
<organism evidence="1 2">
    <name type="scientific">Racocetra persica</name>
    <dbReference type="NCBI Taxonomy" id="160502"/>
    <lineage>
        <taxon>Eukaryota</taxon>
        <taxon>Fungi</taxon>
        <taxon>Fungi incertae sedis</taxon>
        <taxon>Mucoromycota</taxon>
        <taxon>Glomeromycotina</taxon>
        <taxon>Glomeromycetes</taxon>
        <taxon>Diversisporales</taxon>
        <taxon>Gigasporaceae</taxon>
        <taxon>Racocetra</taxon>
    </lineage>
</organism>